<dbReference type="EMBL" id="HACM01005159">
    <property type="protein sequence ID" value="CRZ05601.1"/>
    <property type="molecule type" value="Transcribed_RNA"/>
</dbReference>
<protein>
    <submittedName>
        <fullName evidence="1">Uncharacterized protein</fullName>
    </submittedName>
</protein>
<name>A0A0H5QVH7_9EUKA</name>
<reference evidence="1" key="1">
    <citation type="submission" date="2015-04" db="EMBL/GenBank/DDBJ databases">
        <title>The genome sequence of the plant pathogenic Rhizarian Plasmodiophora brassicae reveals insights in its biotrophic life cycle and the origin of chitin synthesis.</title>
        <authorList>
            <person name="Schwelm A."/>
            <person name="Fogelqvist J."/>
            <person name="Knaust A."/>
            <person name="Julke S."/>
            <person name="Lilja T."/>
            <person name="Dhandapani V."/>
            <person name="Bonilla-Rosso G."/>
            <person name="Karlsson M."/>
            <person name="Shevchenko A."/>
            <person name="Choi S.R."/>
            <person name="Kim H.G."/>
            <person name="Park J.Y."/>
            <person name="Lim Y.P."/>
            <person name="Ludwig-Muller J."/>
            <person name="Dixelius C."/>
        </authorList>
    </citation>
    <scope>NUCLEOTIDE SEQUENCE</scope>
    <source>
        <tissue evidence="1">Potato root galls</tissue>
    </source>
</reference>
<accession>A0A0H5QVH7</accession>
<dbReference type="AlphaFoldDB" id="A0A0H5QVH7"/>
<sequence>MNPSRKVRTKTFSSCSANSQWMLLLMRLSLECYRWLTLQKHASNIAAFLKSIDKLRLSLQERRVMQYPLHTVTSPMQKSTMYIIHRDSNVIPLVVDEFINVLHASVQF</sequence>
<proteinExistence type="predicted"/>
<evidence type="ECO:0000313" key="1">
    <source>
        <dbReference type="EMBL" id="CRZ05601.1"/>
    </source>
</evidence>
<organism evidence="1">
    <name type="scientific">Spongospora subterranea</name>
    <dbReference type="NCBI Taxonomy" id="70186"/>
    <lineage>
        <taxon>Eukaryota</taxon>
        <taxon>Sar</taxon>
        <taxon>Rhizaria</taxon>
        <taxon>Endomyxa</taxon>
        <taxon>Phytomyxea</taxon>
        <taxon>Plasmodiophorida</taxon>
        <taxon>Plasmodiophoridae</taxon>
        <taxon>Spongospora</taxon>
    </lineage>
</organism>